<accession>A0A814HLP5</accession>
<evidence type="ECO:0000313" key="3">
    <source>
        <dbReference type="Proteomes" id="UP000663879"/>
    </source>
</evidence>
<gene>
    <name evidence="2" type="ORF">OXX778_LOCUS16966</name>
</gene>
<feature type="compositionally biased region" description="Low complexity" evidence="1">
    <location>
        <begin position="81"/>
        <end position="97"/>
    </location>
</feature>
<keyword evidence="3" id="KW-1185">Reference proteome</keyword>
<feature type="compositionally biased region" description="Polar residues" evidence="1">
    <location>
        <begin position="143"/>
        <end position="163"/>
    </location>
</feature>
<feature type="non-terminal residue" evidence="2">
    <location>
        <position position="1"/>
    </location>
</feature>
<feature type="region of interest" description="Disordered" evidence="1">
    <location>
        <begin position="62"/>
        <end position="117"/>
    </location>
</feature>
<dbReference type="AlphaFoldDB" id="A0A814HLP5"/>
<proteinExistence type="predicted"/>
<sequence>MFFKNSRKSIDNDSPTLKNGFFLGFPQVVVNCRVCDMINIGDKNRVLCPYCGSFYDPNLRLNSNENNKRNITHGPLKRCESLSTSESSSAKTTTSSNSREDSDSDDPEESQMAQSRGGVRNFLKNLISSSKKNSKSNPNLNKIQNTKLKSANSTQNFKNTELNNGLKREKSTPKIIQESVLHPFLSVKNKEDNFFLENKTKYKLDLVNFNSLYLKSLESGDFKELGDFYCWTFSKSSNLIDLLVTEKHSRRKESTDRINSANFQNKKYDASLFVSTNWKFMKELYSSLQKM</sequence>
<protein>
    <submittedName>
        <fullName evidence="2">Uncharacterized protein</fullName>
    </submittedName>
</protein>
<dbReference type="EMBL" id="CAJNOC010004185">
    <property type="protein sequence ID" value="CAF1012546.1"/>
    <property type="molecule type" value="Genomic_DNA"/>
</dbReference>
<organism evidence="2 3">
    <name type="scientific">Brachionus calyciflorus</name>
    <dbReference type="NCBI Taxonomy" id="104777"/>
    <lineage>
        <taxon>Eukaryota</taxon>
        <taxon>Metazoa</taxon>
        <taxon>Spiralia</taxon>
        <taxon>Gnathifera</taxon>
        <taxon>Rotifera</taxon>
        <taxon>Eurotatoria</taxon>
        <taxon>Monogononta</taxon>
        <taxon>Pseudotrocha</taxon>
        <taxon>Ploima</taxon>
        <taxon>Brachionidae</taxon>
        <taxon>Brachionus</taxon>
    </lineage>
</organism>
<dbReference type="Proteomes" id="UP000663879">
    <property type="component" value="Unassembled WGS sequence"/>
</dbReference>
<reference evidence="2" key="1">
    <citation type="submission" date="2021-02" db="EMBL/GenBank/DDBJ databases">
        <authorList>
            <person name="Nowell W R."/>
        </authorList>
    </citation>
    <scope>NUCLEOTIDE SEQUENCE</scope>
    <source>
        <strain evidence="2">Ploen Becks lab</strain>
    </source>
</reference>
<name>A0A814HLP5_9BILA</name>
<evidence type="ECO:0000313" key="2">
    <source>
        <dbReference type="EMBL" id="CAF1012546.1"/>
    </source>
</evidence>
<evidence type="ECO:0000256" key="1">
    <source>
        <dbReference type="SAM" id="MobiDB-lite"/>
    </source>
</evidence>
<feature type="region of interest" description="Disordered" evidence="1">
    <location>
        <begin position="129"/>
        <end position="168"/>
    </location>
</feature>
<comment type="caution">
    <text evidence="2">The sequence shown here is derived from an EMBL/GenBank/DDBJ whole genome shotgun (WGS) entry which is preliminary data.</text>
</comment>
<feature type="compositionally biased region" description="Low complexity" evidence="1">
    <location>
        <begin position="129"/>
        <end position="142"/>
    </location>
</feature>